<dbReference type="Proteomes" id="UP001199469">
    <property type="component" value="Unassembled WGS sequence"/>
</dbReference>
<dbReference type="CDD" id="cd06267">
    <property type="entry name" value="PBP1_LacI_sugar_binding-like"/>
    <property type="match status" value="1"/>
</dbReference>
<evidence type="ECO:0000313" key="8">
    <source>
        <dbReference type="EMBL" id="MCD2191863.1"/>
    </source>
</evidence>
<dbReference type="Gene3D" id="3.40.50.2300">
    <property type="match status" value="2"/>
</dbReference>
<organism evidence="8 9">
    <name type="scientific">Actinomycetospora endophytica</name>
    <dbReference type="NCBI Taxonomy" id="2291215"/>
    <lineage>
        <taxon>Bacteria</taxon>
        <taxon>Bacillati</taxon>
        <taxon>Actinomycetota</taxon>
        <taxon>Actinomycetes</taxon>
        <taxon>Pseudonocardiales</taxon>
        <taxon>Pseudonocardiaceae</taxon>
        <taxon>Actinomycetospora</taxon>
    </lineage>
</organism>
<dbReference type="CDD" id="cd01392">
    <property type="entry name" value="HTH_LacI"/>
    <property type="match status" value="1"/>
</dbReference>
<feature type="coiled-coil region" evidence="5">
    <location>
        <begin position="536"/>
        <end position="563"/>
    </location>
</feature>
<dbReference type="InterPro" id="IPR046335">
    <property type="entry name" value="LacI/GalR-like_sensor"/>
</dbReference>
<dbReference type="Pfam" id="PF13185">
    <property type="entry name" value="GAF_2"/>
    <property type="match status" value="1"/>
</dbReference>
<dbReference type="Gene3D" id="1.10.10.2840">
    <property type="entry name" value="PucR C-terminal helix-turn-helix domain"/>
    <property type="match status" value="1"/>
</dbReference>
<evidence type="ECO:0000313" key="9">
    <source>
        <dbReference type="Proteomes" id="UP001199469"/>
    </source>
</evidence>
<keyword evidence="3" id="KW-0238">DNA-binding</keyword>
<accession>A0ABS8P1C5</accession>
<dbReference type="Pfam" id="PF00356">
    <property type="entry name" value="LacI"/>
    <property type="match status" value="1"/>
</dbReference>
<feature type="compositionally biased region" description="Basic and acidic residues" evidence="6">
    <location>
        <begin position="326"/>
        <end position="344"/>
    </location>
</feature>
<evidence type="ECO:0000256" key="4">
    <source>
        <dbReference type="ARBA" id="ARBA00023163"/>
    </source>
</evidence>
<dbReference type="PROSITE" id="PS50932">
    <property type="entry name" value="HTH_LACI_2"/>
    <property type="match status" value="1"/>
</dbReference>
<evidence type="ECO:0000256" key="5">
    <source>
        <dbReference type="SAM" id="Coils"/>
    </source>
</evidence>
<dbReference type="EMBL" id="JAJNDB010000001">
    <property type="protein sequence ID" value="MCD2191863.1"/>
    <property type="molecule type" value="Genomic_DNA"/>
</dbReference>
<dbReference type="RefSeq" id="WP_230729548.1">
    <property type="nucleotide sequence ID" value="NZ_JAJNDB010000001.1"/>
</dbReference>
<keyword evidence="5" id="KW-0175">Coiled coil</keyword>
<dbReference type="InterPro" id="IPR010982">
    <property type="entry name" value="Lambda_DNA-bd_dom_sf"/>
</dbReference>
<dbReference type="InterPro" id="IPR029016">
    <property type="entry name" value="GAF-like_dom_sf"/>
</dbReference>
<dbReference type="InterPro" id="IPR041522">
    <property type="entry name" value="CdaR_GGDEF"/>
</dbReference>
<dbReference type="SUPFAM" id="SSF47413">
    <property type="entry name" value="lambda repressor-like DNA-binding domains"/>
    <property type="match status" value="1"/>
</dbReference>
<dbReference type="SUPFAM" id="SSF53822">
    <property type="entry name" value="Periplasmic binding protein-like I"/>
    <property type="match status" value="1"/>
</dbReference>
<dbReference type="SMART" id="SM00065">
    <property type="entry name" value="GAF"/>
    <property type="match status" value="1"/>
</dbReference>
<dbReference type="PANTHER" id="PTHR30146:SF109">
    <property type="entry name" value="HTH-TYPE TRANSCRIPTIONAL REGULATOR GALS"/>
    <property type="match status" value="1"/>
</dbReference>
<comment type="similarity">
    <text evidence="1">Belongs to the CdaR family.</text>
</comment>
<dbReference type="Gene3D" id="3.30.450.40">
    <property type="match status" value="1"/>
</dbReference>
<dbReference type="Gene3D" id="1.10.260.40">
    <property type="entry name" value="lambda repressor-like DNA-binding domains"/>
    <property type="match status" value="1"/>
</dbReference>
<dbReference type="InterPro" id="IPR042070">
    <property type="entry name" value="PucR_C-HTH_sf"/>
</dbReference>
<evidence type="ECO:0000259" key="7">
    <source>
        <dbReference type="PROSITE" id="PS50932"/>
    </source>
</evidence>
<feature type="region of interest" description="Disordered" evidence="6">
    <location>
        <begin position="929"/>
        <end position="952"/>
    </location>
</feature>
<dbReference type="PANTHER" id="PTHR30146">
    <property type="entry name" value="LACI-RELATED TRANSCRIPTIONAL REPRESSOR"/>
    <property type="match status" value="1"/>
</dbReference>
<dbReference type="InterPro" id="IPR000843">
    <property type="entry name" value="HTH_LacI"/>
</dbReference>
<dbReference type="InterPro" id="IPR025736">
    <property type="entry name" value="PucR_C-HTH_dom"/>
</dbReference>
<evidence type="ECO:0000256" key="2">
    <source>
        <dbReference type="ARBA" id="ARBA00023015"/>
    </source>
</evidence>
<comment type="caution">
    <text evidence="8">The sequence shown here is derived from an EMBL/GenBank/DDBJ whole genome shotgun (WGS) entry which is preliminary data.</text>
</comment>
<evidence type="ECO:0000256" key="6">
    <source>
        <dbReference type="SAM" id="MobiDB-lite"/>
    </source>
</evidence>
<dbReference type="Pfam" id="PF13556">
    <property type="entry name" value="HTH_30"/>
    <property type="match status" value="1"/>
</dbReference>
<proteinExistence type="inferred from homology"/>
<evidence type="ECO:0000256" key="3">
    <source>
        <dbReference type="ARBA" id="ARBA00023125"/>
    </source>
</evidence>
<reference evidence="8 9" key="1">
    <citation type="submission" date="2021-11" db="EMBL/GenBank/DDBJ databases">
        <title>Draft genome sequence of Actinomycetospora sp. SF1 isolated from the rhizosphere soil.</title>
        <authorList>
            <person name="Duangmal K."/>
            <person name="Chantavorakit T."/>
        </authorList>
    </citation>
    <scope>NUCLEOTIDE SEQUENCE [LARGE SCALE GENOMIC DNA]</scope>
    <source>
        <strain evidence="8 9">TBRC 5722</strain>
    </source>
</reference>
<sequence>MLPTSHDVARLAGVSQATVSRALREHHGVARATRDRVREAARSLGYVPSSTARALSTRRTGRIAVVCSGLDDPFHAALVAPLHDALSDRGLQTVLVTDTDEHPVTIDDLLDGACDGVVLTTCSTTSPLPAALAARAVPCVIADRAVEDEGTDSCVVDDRAGAASVADLLVELGHRRIGVIAGPDTISTGRDRLTGFLDQLGRHGITVATRGIHTGPFTAETGRRGLVALLAAGPSMPTAVFCGNDVIALGALEAAAQYGVAVPGDLVVIGFGGLPIARWERVGLTTMDVDLAAMAREVTEMLVERLDGVTVPARTVKVPARLAARRTHESARPQRADCDEDRAAPPEPEQGLRRWMTATSELARAVNSATPTTTVLALIARRACDLIGFDFCAVMLANAGEECLSVAGFHGLDANYVGLVSDEQALQIRPESSDQDSPAARAFRERRTVAVTDTRSAAVYGRLRDLAPAQGYRSLVAAPLRDASGSVSGLIVGYLQEPHVFSAEELDLTELLGEQIMVVLETDRLRRAQERTIAELSAVNTQMSEARRQLDWAEEQHERLMQLVLDGAGLEGLTDALAEILDAAITVQNADGDVLAQSGGRAPIAPSAGAEPDATGDAAWTVPVLVTGETVGRLWISRMSSRPDPLQRRAIERFALVVGVEIFRRRHLEEVRQRFTRDVLSELLRPSGPVHVQSVLEHAASLGVELDEPHLLVLICRPRSGPAPGLLQDCRKALATVERCLVGQYDGDVVAVLPAELDVGRTLEPLLTRLGRTAPPHAPVVVLAPEAESPTDYAGAYRIARGVARLRLATNSVVPFVDARRLGVAALLLGEDLPSPRLAQFAEGLLAPLERAGAVRQGELVATLRAWLEHGCSAATTADALTVHPNTVTYRLNRLEKLLGLDLRSFENRLNLQLALTVVDVSGQVDAGRTSAHPGVGVGEQRGYPPRVVDER</sequence>
<name>A0ABS8P1C5_9PSEU</name>
<feature type="region of interest" description="Disordered" evidence="6">
    <location>
        <begin position="323"/>
        <end position="351"/>
    </location>
</feature>
<dbReference type="Pfam" id="PF13377">
    <property type="entry name" value="Peripla_BP_3"/>
    <property type="match status" value="1"/>
</dbReference>
<dbReference type="InterPro" id="IPR028082">
    <property type="entry name" value="Peripla_BP_I"/>
</dbReference>
<dbReference type="SUPFAM" id="SSF55781">
    <property type="entry name" value="GAF domain-like"/>
    <property type="match status" value="1"/>
</dbReference>
<protein>
    <submittedName>
        <fullName evidence="8">Substrate-binding domain-containing protein</fullName>
    </submittedName>
</protein>
<dbReference type="InterPro" id="IPR003018">
    <property type="entry name" value="GAF"/>
</dbReference>
<dbReference type="SMART" id="SM00354">
    <property type="entry name" value="HTH_LACI"/>
    <property type="match status" value="1"/>
</dbReference>
<gene>
    <name evidence="8" type="ORF">LQ327_00470</name>
</gene>
<keyword evidence="9" id="KW-1185">Reference proteome</keyword>
<evidence type="ECO:0000256" key="1">
    <source>
        <dbReference type="ARBA" id="ARBA00006754"/>
    </source>
</evidence>
<feature type="domain" description="HTH lacI-type" evidence="7">
    <location>
        <begin position="3"/>
        <end position="57"/>
    </location>
</feature>
<keyword evidence="4" id="KW-0804">Transcription</keyword>
<keyword evidence="2" id="KW-0805">Transcription regulation</keyword>
<dbReference type="Pfam" id="PF17853">
    <property type="entry name" value="GGDEF_2"/>
    <property type="match status" value="1"/>
</dbReference>